<organism evidence="1 2">
    <name type="scientific">Daphnia pulex</name>
    <name type="common">Water flea</name>
    <dbReference type="NCBI Taxonomy" id="6669"/>
    <lineage>
        <taxon>Eukaryota</taxon>
        <taxon>Metazoa</taxon>
        <taxon>Ecdysozoa</taxon>
        <taxon>Arthropoda</taxon>
        <taxon>Crustacea</taxon>
        <taxon>Branchiopoda</taxon>
        <taxon>Diplostraca</taxon>
        <taxon>Cladocera</taxon>
        <taxon>Anomopoda</taxon>
        <taxon>Daphniidae</taxon>
        <taxon>Daphnia</taxon>
    </lineage>
</organism>
<accession>E9H6N8</accession>
<dbReference type="HOGENOM" id="CLU_2348800_0_0_1"/>
<evidence type="ECO:0008006" key="3">
    <source>
        <dbReference type="Google" id="ProtNLM"/>
    </source>
</evidence>
<dbReference type="InParanoid" id="E9H6N8"/>
<dbReference type="Gene3D" id="3.30.40.10">
    <property type="entry name" value="Zinc/RING finger domain, C3HC4 (zinc finger)"/>
    <property type="match status" value="1"/>
</dbReference>
<dbReference type="PhylomeDB" id="E9H6N8"/>
<protein>
    <recommendedName>
        <fullName evidence="3">Anaphase-promoting complex subunit 11 RING-H2 finger domain-containing protein</fullName>
    </recommendedName>
</protein>
<dbReference type="InterPro" id="IPR013083">
    <property type="entry name" value="Znf_RING/FYVE/PHD"/>
</dbReference>
<evidence type="ECO:0000313" key="1">
    <source>
        <dbReference type="EMBL" id="EFX72542.1"/>
    </source>
</evidence>
<dbReference type="AlphaFoldDB" id="E9H6N8"/>
<evidence type="ECO:0000313" key="2">
    <source>
        <dbReference type="Proteomes" id="UP000000305"/>
    </source>
</evidence>
<name>E9H6N8_DAPPU</name>
<reference evidence="1 2" key="1">
    <citation type="journal article" date="2011" name="Science">
        <title>The ecoresponsive genome of Daphnia pulex.</title>
        <authorList>
            <person name="Colbourne J.K."/>
            <person name="Pfrender M.E."/>
            <person name="Gilbert D."/>
            <person name="Thomas W.K."/>
            <person name="Tucker A."/>
            <person name="Oakley T.H."/>
            <person name="Tokishita S."/>
            <person name="Aerts A."/>
            <person name="Arnold G.J."/>
            <person name="Basu M.K."/>
            <person name="Bauer D.J."/>
            <person name="Caceres C.E."/>
            <person name="Carmel L."/>
            <person name="Casola C."/>
            <person name="Choi J.H."/>
            <person name="Detter J.C."/>
            <person name="Dong Q."/>
            <person name="Dusheyko S."/>
            <person name="Eads B.D."/>
            <person name="Frohlich T."/>
            <person name="Geiler-Samerotte K.A."/>
            <person name="Gerlach D."/>
            <person name="Hatcher P."/>
            <person name="Jogdeo S."/>
            <person name="Krijgsveld J."/>
            <person name="Kriventseva E.V."/>
            <person name="Kultz D."/>
            <person name="Laforsch C."/>
            <person name="Lindquist E."/>
            <person name="Lopez J."/>
            <person name="Manak J.R."/>
            <person name="Muller J."/>
            <person name="Pangilinan J."/>
            <person name="Patwardhan R.P."/>
            <person name="Pitluck S."/>
            <person name="Pritham E.J."/>
            <person name="Rechtsteiner A."/>
            <person name="Rho M."/>
            <person name="Rogozin I.B."/>
            <person name="Sakarya O."/>
            <person name="Salamov A."/>
            <person name="Schaack S."/>
            <person name="Shapiro H."/>
            <person name="Shiga Y."/>
            <person name="Skalitzky C."/>
            <person name="Smith Z."/>
            <person name="Souvorov A."/>
            <person name="Sung W."/>
            <person name="Tang Z."/>
            <person name="Tsuchiya D."/>
            <person name="Tu H."/>
            <person name="Vos H."/>
            <person name="Wang M."/>
            <person name="Wolf Y.I."/>
            <person name="Yamagata H."/>
            <person name="Yamada T."/>
            <person name="Ye Y."/>
            <person name="Shaw J.R."/>
            <person name="Andrews J."/>
            <person name="Crease T.J."/>
            <person name="Tang H."/>
            <person name="Lucas S.M."/>
            <person name="Robertson H.M."/>
            <person name="Bork P."/>
            <person name="Koonin E.V."/>
            <person name="Zdobnov E.M."/>
            <person name="Grigoriev I.V."/>
            <person name="Lynch M."/>
            <person name="Boore J.L."/>
        </authorList>
    </citation>
    <scope>NUCLEOTIDE SEQUENCE [LARGE SCALE GENOMIC DNA]</scope>
</reference>
<dbReference type="STRING" id="6669.E9H6N8"/>
<sequence length="97" mass="11433">MADDIDMEKSVEKTTVGNDCVVKTEKMFSLKRWNAVAMWSWDVECEICAICRVQVMEMIWFSHFQLNTKGAIFKLSWEEIGVEQIIQRFEELKTSFD</sequence>
<gene>
    <name evidence="1" type="ORF">DAPPUDRAFT_326083</name>
</gene>
<dbReference type="EMBL" id="GL732598">
    <property type="protein sequence ID" value="EFX72542.1"/>
    <property type="molecule type" value="Genomic_DNA"/>
</dbReference>
<proteinExistence type="predicted"/>
<dbReference type="OrthoDB" id="8962942at2759"/>
<dbReference type="KEGG" id="dpx:DAPPUDRAFT_326083"/>
<keyword evidence="2" id="KW-1185">Reference proteome</keyword>
<dbReference type="SUPFAM" id="SSF57850">
    <property type="entry name" value="RING/U-box"/>
    <property type="match status" value="1"/>
</dbReference>
<dbReference type="eggNOG" id="KOG2930">
    <property type="taxonomic scope" value="Eukaryota"/>
</dbReference>
<dbReference type="Proteomes" id="UP000000305">
    <property type="component" value="Unassembled WGS sequence"/>
</dbReference>